<sequence length="197" mass="22542">MTKIIARRIEKHIKDNAILSPEQTGFRKSYSTLDHIQALTALVEKSYEYNVRVYSVFIDFKKAFDSIALAALWNAMTHFKFDENLIKLIHPLYAKGSASIEIDGHMAELDIQRGVRQGDSLSPLLFVLLLQHVLKKVPWRGRGLNINGELLKYFAYADDVVLFAISSEELTGMIEDLNMNLREAGPQINYAKTKWLR</sequence>
<keyword evidence="3" id="KW-1185">Reference proteome</keyword>
<dbReference type="EMBL" id="KN610360">
    <property type="protein sequence ID" value="KHJ77846.1"/>
    <property type="molecule type" value="Genomic_DNA"/>
</dbReference>
<protein>
    <recommendedName>
        <fullName evidence="1">Reverse transcriptase domain-containing protein</fullName>
    </recommendedName>
</protein>
<name>A0A0B1S1S8_OESDE</name>
<organism evidence="2 3">
    <name type="scientific">Oesophagostomum dentatum</name>
    <name type="common">Nodular worm</name>
    <dbReference type="NCBI Taxonomy" id="61180"/>
    <lineage>
        <taxon>Eukaryota</taxon>
        <taxon>Metazoa</taxon>
        <taxon>Ecdysozoa</taxon>
        <taxon>Nematoda</taxon>
        <taxon>Chromadorea</taxon>
        <taxon>Rhabditida</taxon>
        <taxon>Rhabditina</taxon>
        <taxon>Rhabditomorpha</taxon>
        <taxon>Strongyloidea</taxon>
        <taxon>Strongylidae</taxon>
        <taxon>Oesophagostomum</taxon>
    </lineage>
</organism>
<dbReference type="InterPro" id="IPR043128">
    <property type="entry name" value="Rev_trsase/Diguanyl_cyclase"/>
</dbReference>
<dbReference type="PANTHER" id="PTHR47027">
    <property type="entry name" value="REVERSE TRANSCRIPTASE DOMAIN-CONTAINING PROTEIN"/>
    <property type="match status" value="1"/>
</dbReference>
<proteinExistence type="predicted"/>
<gene>
    <name evidence="2" type="ORF">OESDEN_22534</name>
</gene>
<feature type="non-terminal residue" evidence="2">
    <location>
        <position position="197"/>
    </location>
</feature>
<dbReference type="Gene3D" id="3.30.70.270">
    <property type="match status" value="1"/>
</dbReference>
<dbReference type="Pfam" id="PF00078">
    <property type="entry name" value="RVT_1"/>
    <property type="match status" value="1"/>
</dbReference>
<dbReference type="OrthoDB" id="410104at2759"/>
<dbReference type="PROSITE" id="PS50878">
    <property type="entry name" value="RT_POL"/>
    <property type="match status" value="1"/>
</dbReference>
<feature type="domain" description="Reverse transcriptase" evidence="1">
    <location>
        <begin position="1"/>
        <end position="197"/>
    </location>
</feature>
<evidence type="ECO:0000313" key="3">
    <source>
        <dbReference type="Proteomes" id="UP000053660"/>
    </source>
</evidence>
<evidence type="ECO:0000259" key="1">
    <source>
        <dbReference type="PROSITE" id="PS50878"/>
    </source>
</evidence>
<dbReference type="Proteomes" id="UP000053660">
    <property type="component" value="Unassembled WGS sequence"/>
</dbReference>
<dbReference type="SUPFAM" id="SSF56672">
    <property type="entry name" value="DNA/RNA polymerases"/>
    <property type="match status" value="1"/>
</dbReference>
<dbReference type="InterPro" id="IPR000477">
    <property type="entry name" value="RT_dom"/>
</dbReference>
<dbReference type="AlphaFoldDB" id="A0A0B1S1S8"/>
<dbReference type="PANTHER" id="PTHR47027:SF29">
    <property type="entry name" value="C2H2-TYPE DOMAIN-CONTAINING PROTEIN"/>
    <property type="match status" value="1"/>
</dbReference>
<evidence type="ECO:0000313" key="2">
    <source>
        <dbReference type="EMBL" id="KHJ77846.1"/>
    </source>
</evidence>
<accession>A0A0B1S1S8</accession>
<reference evidence="2 3" key="1">
    <citation type="submission" date="2014-03" db="EMBL/GenBank/DDBJ databases">
        <title>Draft genome of the hookworm Oesophagostomum dentatum.</title>
        <authorList>
            <person name="Mitreva M."/>
        </authorList>
    </citation>
    <scope>NUCLEOTIDE SEQUENCE [LARGE SCALE GENOMIC DNA]</scope>
    <source>
        <strain evidence="2 3">OD-Hann</strain>
    </source>
</reference>
<dbReference type="InterPro" id="IPR043502">
    <property type="entry name" value="DNA/RNA_pol_sf"/>
</dbReference>